<evidence type="ECO:0000256" key="5">
    <source>
        <dbReference type="ARBA" id="ARBA00079693"/>
    </source>
</evidence>
<feature type="domain" description="NADP-dependent oxidoreductase" evidence="10">
    <location>
        <begin position="18"/>
        <end position="270"/>
    </location>
</feature>
<dbReference type="PRINTS" id="PR00069">
    <property type="entry name" value="ALDKETRDTASE"/>
</dbReference>
<dbReference type="EC" id="1.1.1.358" evidence="4"/>
<dbReference type="InterPro" id="IPR036812">
    <property type="entry name" value="NAD(P)_OxRdtase_dom_sf"/>
</dbReference>
<gene>
    <name evidence="11" type="ORF">DEBR0S5_02630G</name>
</gene>
<keyword evidence="12" id="KW-1185">Reference proteome</keyword>
<evidence type="ECO:0000256" key="2">
    <source>
        <dbReference type="ARBA" id="ARBA00050878"/>
    </source>
</evidence>
<name>A0A7D9CZM3_DEKBR</name>
<dbReference type="GO" id="GO:0042180">
    <property type="term" value="P:ketone metabolic process"/>
    <property type="evidence" value="ECO:0007669"/>
    <property type="project" value="UniProtKB-ARBA"/>
</dbReference>
<feature type="active site" description="Proton donor" evidence="7">
    <location>
        <position position="51"/>
    </location>
</feature>
<evidence type="ECO:0000313" key="11">
    <source>
        <dbReference type="EMBL" id="VUG19431.1"/>
    </source>
</evidence>
<dbReference type="FunFam" id="3.20.20.100:FF:000002">
    <property type="entry name" value="2,5-diketo-D-gluconic acid reductase A"/>
    <property type="match status" value="1"/>
</dbReference>
<sequence>MVSVPEVNLNSGKVIPTIGLGFWLTPEDQAANIAYEGLNAGYRLLDSARIYKNEQGVINGIARWLAEDPEHRHRGDVFYTTKIYDTEHGYSETKAALNNSIEKAKKIGYIDLVLVHSPQSNYEKRHGTWMALQEAVDSGKVKSIGVSNYGIKHIKELLAYPDLKFKPVINQLELHPWLTRTKLVEFSKSQGIAIEAYSPLTHGKKLNDPDLVRLGKKYSKSPAQILIRWSLDKGFIPLPKTVHTARLAPNLDVFDFNLTNDEVKLLDQKDEDLKFCWDPTVYPLDNEKREDA</sequence>
<dbReference type="Gene3D" id="3.20.20.100">
    <property type="entry name" value="NADP-dependent oxidoreductase domain"/>
    <property type="match status" value="1"/>
</dbReference>
<dbReference type="GO" id="GO:0047011">
    <property type="term" value="F:2-dehydropantolactone reductase (A-specific) activity"/>
    <property type="evidence" value="ECO:0007669"/>
    <property type="project" value="UniProtKB-ARBA"/>
</dbReference>
<dbReference type="OMA" id="RIWKFEK"/>
<feature type="binding site" evidence="8">
    <location>
        <position position="116"/>
    </location>
    <ligand>
        <name>substrate</name>
    </ligand>
</feature>
<evidence type="ECO:0000256" key="9">
    <source>
        <dbReference type="PIRSR" id="PIRSR000097-3"/>
    </source>
</evidence>
<evidence type="ECO:0000256" key="8">
    <source>
        <dbReference type="PIRSR" id="PIRSR000097-2"/>
    </source>
</evidence>
<reference evidence="11 12" key="1">
    <citation type="submission" date="2019-07" db="EMBL/GenBank/DDBJ databases">
        <authorList>
            <person name="Friedrich A."/>
            <person name="Schacherer J."/>
        </authorList>
    </citation>
    <scope>NUCLEOTIDE SEQUENCE [LARGE SCALE GENOMIC DNA]</scope>
</reference>
<protein>
    <recommendedName>
        <fullName evidence="5">2-dehydropantolactone reductase</fullName>
        <ecNumber evidence="4">1.1.1.358</ecNumber>
    </recommendedName>
    <alternativeName>
        <fullName evidence="5">2-dehydropantolactone reductase</fullName>
    </alternativeName>
    <alternativeName>
        <fullName evidence="6">Ketopantoyl-lactone reductase</fullName>
    </alternativeName>
</protein>
<evidence type="ECO:0000256" key="4">
    <source>
        <dbReference type="ARBA" id="ARBA00066965"/>
    </source>
</evidence>
<dbReference type="Proteomes" id="UP000478008">
    <property type="component" value="Unassembled WGS sequence"/>
</dbReference>
<dbReference type="PANTHER" id="PTHR43827:SF13">
    <property type="entry name" value="ALDO_KETO REDUCTASE FAMILY PROTEIN"/>
    <property type="match status" value="1"/>
</dbReference>
<dbReference type="InterPro" id="IPR020471">
    <property type="entry name" value="AKR"/>
</dbReference>
<keyword evidence="1" id="KW-0560">Oxidoreductase</keyword>
<dbReference type="CDD" id="cd19071">
    <property type="entry name" value="AKR_AKR1-5-like"/>
    <property type="match status" value="1"/>
</dbReference>
<dbReference type="PANTHER" id="PTHR43827">
    <property type="entry name" value="2,5-DIKETO-D-GLUCONIC ACID REDUCTASE"/>
    <property type="match status" value="1"/>
</dbReference>
<dbReference type="Pfam" id="PF00248">
    <property type="entry name" value="Aldo_ket_red"/>
    <property type="match status" value="1"/>
</dbReference>
<dbReference type="EMBL" id="CABFWN010000005">
    <property type="protein sequence ID" value="VUG19431.1"/>
    <property type="molecule type" value="Genomic_DNA"/>
</dbReference>
<dbReference type="SUPFAM" id="SSF51430">
    <property type="entry name" value="NAD(P)-linked oxidoreductase"/>
    <property type="match status" value="1"/>
</dbReference>
<comment type="catalytic activity">
    <reaction evidence="3">
        <text>isatin + NADPH + H(+) = 3-hydroxyindolin-2-one + NADP(+)</text>
        <dbReference type="Rhea" id="RHEA:68608"/>
        <dbReference type="ChEBI" id="CHEBI:15378"/>
        <dbReference type="ChEBI" id="CHEBI:27539"/>
        <dbReference type="ChEBI" id="CHEBI:28536"/>
        <dbReference type="ChEBI" id="CHEBI:57783"/>
        <dbReference type="ChEBI" id="CHEBI:58349"/>
    </reaction>
</comment>
<evidence type="ECO:0000256" key="6">
    <source>
        <dbReference type="ARBA" id="ARBA00081322"/>
    </source>
</evidence>
<dbReference type="PIRSF" id="PIRSF000097">
    <property type="entry name" value="AKR"/>
    <property type="match status" value="1"/>
</dbReference>
<dbReference type="InterPro" id="IPR023210">
    <property type="entry name" value="NADP_OxRdtase_dom"/>
</dbReference>
<evidence type="ECO:0000313" key="12">
    <source>
        <dbReference type="Proteomes" id="UP000478008"/>
    </source>
</evidence>
<accession>A0A7D9CZM3</accession>
<evidence type="ECO:0000256" key="1">
    <source>
        <dbReference type="ARBA" id="ARBA00023002"/>
    </source>
</evidence>
<evidence type="ECO:0000259" key="10">
    <source>
        <dbReference type="Pfam" id="PF00248"/>
    </source>
</evidence>
<dbReference type="InterPro" id="IPR018170">
    <property type="entry name" value="Aldo/ket_reductase_CS"/>
</dbReference>
<evidence type="ECO:0000256" key="7">
    <source>
        <dbReference type="PIRSR" id="PIRSR000097-1"/>
    </source>
</evidence>
<proteinExistence type="predicted"/>
<comment type="catalytic activity">
    <reaction evidence="2">
        <text>(R)-pantolactone + NADP(+) = 2-dehydropantolactone + NADPH + H(+)</text>
        <dbReference type="Rhea" id="RHEA:18981"/>
        <dbReference type="ChEBI" id="CHEBI:15378"/>
        <dbReference type="ChEBI" id="CHEBI:16719"/>
        <dbReference type="ChEBI" id="CHEBI:18395"/>
        <dbReference type="ChEBI" id="CHEBI:57783"/>
        <dbReference type="ChEBI" id="CHEBI:58349"/>
        <dbReference type="EC" id="1.1.1.358"/>
    </reaction>
</comment>
<organism evidence="11 12">
    <name type="scientific">Dekkera bruxellensis</name>
    <name type="common">Brettanomyces custersii</name>
    <dbReference type="NCBI Taxonomy" id="5007"/>
    <lineage>
        <taxon>Eukaryota</taxon>
        <taxon>Fungi</taxon>
        <taxon>Dikarya</taxon>
        <taxon>Ascomycota</taxon>
        <taxon>Saccharomycotina</taxon>
        <taxon>Pichiomycetes</taxon>
        <taxon>Pichiales</taxon>
        <taxon>Pichiaceae</taxon>
        <taxon>Brettanomyces</taxon>
    </lineage>
</organism>
<dbReference type="AlphaFoldDB" id="A0A7D9CZM3"/>
<feature type="site" description="Lowers pKa of active site Tyr" evidence="9">
    <location>
        <position position="82"/>
    </location>
</feature>
<evidence type="ECO:0000256" key="3">
    <source>
        <dbReference type="ARBA" id="ARBA00051098"/>
    </source>
</evidence>
<dbReference type="PROSITE" id="PS00062">
    <property type="entry name" value="ALDOKETO_REDUCTASE_2"/>
    <property type="match status" value="1"/>
</dbReference>